<keyword evidence="7" id="KW-0808">Transferase</keyword>
<feature type="transmembrane region" description="Helical" evidence="14">
    <location>
        <begin position="285"/>
        <end position="306"/>
    </location>
</feature>
<evidence type="ECO:0000313" key="16">
    <source>
        <dbReference type="Proteomes" id="UP000291343"/>
    </source>
</evidence>
<dbReference type="Proteomes" id="UP000291343">
    <property type="component" value="Unassembled WGS sequence"/>
</dbReference>
<dbReference type="Pfam" id="PF04922">
    <property type="entry name" value="DIE2_ALG10"/>
    <property type="match status" value="1"/>
</dbReference>
<evidence type="ECO:0000256" key="11">
    <source>
        <dbReference type="ARBA" id="ARBA00023136"/>
    </source>
</evidence>
<proteinExistence type="inferred from homology"/>
<feature type="transmembrane region" description="Helical" evidence="14">
    <location>
        <begin position="360"/>
        <end position="381"/>
    </location>
</feature>
<keyword evidence="16" id="KW-1185">Reference proteome</keyword>
<dbReference type="STRING" id="195883.A0A482XQT6"/>
<evidence type="ECO:0000256" key="12">
    <source>
        <dbReference type="ARBA" id="ARBA00044727"/>
    </source>
</evidence>
<dbReference type="GO" id="GO:0005789">
    <property type="term" value="C:endoplasmic reticulum membrane"/>
    <property type="evidence" value="ECO:0007669"/>
    <property type="project" value="UniProtKB-SubCell"/>
</dbReference>
<dbReference type="EC" id="2.4.1.256" evidence="4 14"/>
<evidence type="ECO:0000256" key="3">
    <source>
        <dbReference type="ARBA" id="ARBA00010600"/>
    </source>
</evidence>
<dbReference type="FunCoup" id="A0A482XQT6">
    <property type="interactions" value="1718"/>
</dbReference>
<feature type="transmembrane region" description="Helical" evidence="14">
    <location>
        <begin position="239"/>
        <end position="265"/>
    </location>
</feature>
<dbReference type="PIRSF" id="PIRSF028810">
    <property type="entry name" value="Alpha1_2_glucosyltferase_Alg10"/>
    <property type="match status" value="1"/>
</dbReference>
<evidence type="ECO:0000256" key="6">
    <source>
        <dbReference type="ARBA" id="ARBA00022676"/>
    </source>
</evidence>
<gene>
    <name evidence="15" type="ORF">LSTR_LSTR002110</name>
</gene>
<protein>
    <recommendedName>
        <fullName evidence="5 14">Dol-P-Glc:Glc(2)Man(9)GlcNAc(2)-PP-Dol alpha-1,2-glucosyltransferase</fullName>
        <ecNumber evidence="4 14">2.4.1.256</ecNumber>
    </recommendedName>
</protein>
<comment type="similarity">
    <text evidence="3 14">Belongs to the ALG10 glucosyltransferase family.</text>
</comment>
<evidence type="ECO:0000256" key="9">
    <source>
        <dbReference type="ARBA" id="ARBA00022824"/>
    </source>
</evidence>
<evidence type="ECO:0000313" key="15">
    <source>
        <dbReference type="EMBL" id="RZF48044.1"/>
    </source>
</evidence>
<feature type="transmembrane region" description="Helical" evidence="14">
    <location>
        <begin position="127"/>
        <end position="151"/>
    </location>
</feature>
<organism evidence="15 16">
    <name type="scientific">Laodelphax striatellus</name>
    <name type="common">Small brown planthopper</name>
    <name type="synonym">Delphax striatella</name>
    <dbReference type="NCBI Taxonomy" id="195883"/>
    <lineage>
        <taxon>Eukaryota</taxon>
        <taxon>Metazoa</taxon>
        <taxon>Ecdysozoa</taxon>
        <taxon>Arthropoda</taxon>
        <taxon>Hexapoda</taxon>
        <taxon>Insecta</taxon>
        <taxon>Pterygota</taxon>
        <taxon>Neoptera</taxon>
        <taxon>Paraneoptera</taxon>
        <taxon>Hemiptera</taxon>
        <taxon>Auchenorrhyncha</taxon>
        <taxon>Fulgoroidea</taxon>
        <taxon>Delphacidae</taxon>
        <taxon>Criomorphinae</taxon>
        <taxon>Laodelphax</taxon>
    </lineage>
</organism>
<sequence>MMFHGYSYHVHNSILLTCFALFTISTLTVFNFVYEAQPKPYIDEIFHVPQAQKFCNGTFNEWDSKITTLPGVYLISVGALKPLASFINNACSVYGLRLTNLFACIINFYLFYKLYKSIHHIESVKNSFKALLCGLNMACFPVLYFFTFLYYTDVISVSLILLTMSLHYGKLFNTAAVTGFISVGTRQTNIVWIFLVAIDGLLQYLNPHIMKTKLTQKVQSSPNYLRIFLMSLPEIKDKWLVFLGIFEQLGGYMLVGISFCIFLFLNGGIVVGDKENHTMVVNIPQIFYFSLFYLGFAAPFCITRLKPFLYLCRKQWKILILSVISIILIVYFNTLVHPYLLADNRHYTFYVWKKIFENPIPFRYIISPIYIFGLYCINCNLAHLNFIHKSSFFVLLSLCLISQKLIEVRYFIIPYLFLRLHLKDARWWQLICEFILYNVINSITVYIFLTKTVYWSDSEDIQRIMW</sequence>
<dbReference type="GO" id="GO:0006488">
    <property type="term" value="P:dolichol-linked oligosaccharide biosynthetic process"/>
    <property type="evidence" value="ECO:0007669"/>
    <property type="project" value="UniProtKB-UniRule"/>
</dbReference>
<comment type="pathway">
    <text evidence="2">Protein modification; protein glycosylation.</text>
</comment>
<evidence type="ECO:0000256" key="1">
    <source>
        <dbReference type="ARBA" id="ARBA00004477"/>
    </source>
</evidence>
<evidence type="ECO:0000256" key="14">
    <source>
        <dbReference type="PIRNR" id="PIRNR028810"/>
    </source>
</evidence>
<dbReference type="PANTHER" id="PTHR12989:SF10">
    <property type="entry name" value="DOL-P-GLC:GLC(2)MAN(9)GLCNAC(2)-PP-DOL ALPHA-1,2-GLUCOSYLTRANSFERASE-RELATED"/>
    <property type="match status" value="1"/>
</dbReference>
<feature type="transmembrane region" description="Helical" evidence="14">
    <location>
        <begin position="94"/>
        <end position="115"/>
    </location>
</feature>
<evidence type="ECO:0000256" key="7">
    <source>
        <dbReference type="ARBA" id="ARBA00022679"/>
    </source>
</evidence>
<dbReference type="AlphaFoldDB" id="A0A482XQT6"/>
<comment type="subcellular location">
    <subcellularLocation>
        <location evidence="1">Endoplasmic reticulum membrane</location>
        <topology evidence="1">Multi-pass membrane protein</topology>
    </subcellularLocation>
</comment>
<keyword evidence="9" id="KW-0256">Endoplasmic reticulum</keyword>
<dbReference type="EMBL" id="QKKF02002849">
    <property type="protein sequence ID" value="RZF48044.1"/>
    <property type="molecule type" value="Genomic_DNA"/>
</dbReference>
<dbReference type="OrthoDB" id="4769at2759"/>
<evidence type="ECO:0000256" key="8">
    <source>
        <dbReference type="ARBA" id="ARBA00022692"/>
    </source>
</evidence>
<evidence type="ECO:0000256" key="5">
    <source>
        <dbReference type="ARBA" id="ARBA00018512"/>
    </source>
</evidence>
<comment type="catalytic activity">
    <reaction evidence="13">
        <text>an alpha-D-Glc-(1-&gt;3)-alpha-D-Glc-(1-&gt;3)-alpha-D-Man-(1-&gt;2)-alpha-D-Man-(1-&gt;2)-alpha-D-Man-(1-&gt;3)-[alpha-D-Man-(1-&gt;2)-alpha-D-Man-(1-&gt;3)-[alpha-D-Man-(1-&gt;2)-alpha-D-Man-(1-&gt;6)]-alpha-D-Man-(1-&gt;6)]-beta-D-Man-(1-&gt;4)-beta-D-GlcNAc-(1-&gt;4)-alpha-D-GlcNAc-diphospho-di-trans,poly-cis-dolichol + a di-trans,poly-cis-dolichyl beta-D-glucosyl phosphate = a alpha-D-Glc-(1-&gt;2)-alpha-D-Glc-(1-&gt;3)-alpha-D-Glc-(1-&gt;3)-alpha-D-Man-(1-&gt;2)-alpha-D-Man-(1-&gt;2)-alpha-D-Man-(1-&gt;3)-[alpha-D-Man-(1-&gt;2)-alpha-D-Man-(1-&gt;3)-[alpha-D-Man-(1-&gt;2)-alpha-D-Man-(1-&gt;6)]-alpha-D-Man-(1-&gt;6)]-beta-D-Man-(1-&gt;4)-beta-D-GlcNAc-(1-&gt;4)-alpha-D-GlcNAc-diphospho-di-trans,poly-cis-dolichol + a di-trans,poly-cis-dolichyl phosphate + H(+)</text>
        <dbReference type="Rhea" id="RHEA:29543"/>
        <dbReference type="Rhea" id="RHEA-COMP:19498"/>
        <dbReference type="Rhea" id="RHEA-COMP:19502"/>
        <dbReference type="Rhea" id="RHEA-COMP:19512"/>
        <dbReference type="Rhea" id="RHEA-COMP:19522"/>
        <dbReference type="ChEBI" id="CHEBI:15378"/>
        <dbReference type="ChEBI" id="CHEBI:57525"/>
        <dbReference type="ChEBI" id="CHEBI:57683"/>
        <dbReference type="ChEBI" id="CHEBI:132522"/>
        <dbReference type="ChEBI" id="CHEBI:132523"/>
        <dbReference type="EC" id="2.4.1.256"/>
    </reaction>
    <physiologicalReaction direction="left-to-right" evidence="13">
        <dbReference type="Rhea" id="RHEA:29544"/>
    </physiologicalReaction>
</comment>
<evidence type="ECO:0000256" key="10">
    <source>
        <dbReference type="ARBA" id="ARBA00022989"/>
    </source>
</evidence>
<accession>A0A482XQT6</accession>
<dbReference type="PANTHER" id="PTHR12989">
    <property type="entry name" value="ALPHA-1,2-GLUCOSYLTRANSFERASE ALG10"/>
    <property type="match status" value="1"/>
</dbReference>
<reference evidence="15 16" key="1">
    <citation type="journal article" date="2017" name="Gigascience">
        <title>Genome sequence of the small brown planthopper, Laodelphax striatellus.</title>
        <authorList>
            <person name="Zhu J."/>
            <person name="Jiang F."/>
            <person name="Wang X."/>
            <person name="Yang P."/>
            <person name="Bao Y."/>
            <person name="Zhao W."/>
            <person name="Wang W."/>
            <person name="Lu H."/>
            <person name="Wang Q."/>
            <person name="Cui N."/>
            <person name="Li J."/>
            <person name="Chen X."/>
            <person name="Luo L."/>
            <person name="Yu J."/>
            <person name="Kang L."/>
            <person name="Cui F."/>
        </authorList>
    </citation>
    <scope>NUCLEOTIDE SEQUENCE [LARGE SCALE GENOMIC DNA]</scope>
    <source>
        <strain evidence="15">Lst14</strain>
    </source>
</reference>
<evidence type="ECO:0000256" key="2">
    <source>
        <dbReference type="ARBA" id="ARBA00004922"/>
    </source>
</evidence>
<keyword evidence="10 14" id="KW-1133">Transmembrane helix</keyword>
<comment type="caution">
    <text evidence="15">The sequence shown here is derived from an EMBL/GenBank/DDBJ whole genome shotgun (WGS) entry which is preliminary data.</text>
</comment>
<feature type="transmembrane region" description="Helical" evidence="14">
    <location>
        <begin position="190"/>
        <end position="207"/>
    </location>
</feature>
<name>A0A482XQT6_LAOST</name>
<keyword evidence="11 14" id="KW-0472">Membrane</keyword>
<keyword evidence="8 14" id="KW-0812">Transmembrane</keyword>
<keyword evidence="6 14" id="KW-0328">Glycosyltransferase</keyword>
<comment type="function">
    <text evidence="12">Dol-P-Glc:Glc(2)Man(9)GlcNAc(2)-PP-Dol alpha-1,2-glucosyltransferase that operates in the biosynthetic pathway of dolichol-linked oligosaccharides, the glycan precursors employed in protein asparagine (N)-glycosylation. The assembly of dolichol-linked oligosaccharides begins on the cytosolic side of the endoplasmic reticulum membrane and finishes in its lumen. The sequential addition of sugars to dolichol pyrophosphate produces dolichol-linked oligosaccharides containing fourteen sugars, including two GlcNAcs, nine mannoses and three glucoses. Once assembled, the oligosaccharide is transferred from the lipid to nascent proteins by oligosaccharyltransferases. In the lumen of the endoplasmic reticulum, adds the third and last glucose residue from dolichyl phosphate glucose (Dol-P-Glc) onto the lipid-linked oligosaccharide intermediate Glc(2)Man(9)GlcNAc(2)-PP-Dol to produce Glc(3)Man(9)GlcNAc(2)-PP-Dol.</text>
</comment>
<comment type="caution">
    <text evidence="14">Lacks conserved residue(s) required for the propagation of feature annotation.</text>
</comment>
<dbReference type="InParanoid" id="A0A482XQT6"/>
<dbReference type="InterPro" id="IPR016900">
    <property type="entry name" value="Alg10"/>
</dbReference>
<feature type="transmembrane region" description="Helical" evidence="14">
    <location>
        <begin position="12"/>
        <end position="34"/>
    </location>
</feature>
<feature type="transmembrane region" description="Helical" evidence="14">
    <location>
        <begin position="318"/>
        <end position="340"/>
    </location>
</feature>
<dbReference type="GO" id="GO:0106073">
    <property type="term" value="F:dolichyl pyrophosphate Glc2Man9GlcNAc2 alpha-1,2-glucosyltransferase activity"/>
    <property type="evidence" value="ECO:0007669"/>
    <property type="project" value="UniProtKB-UniRule"/>
</dbReference>
<feature type="transmembrane region" description="Helical" evidence="14">
    <location>
        <begin position="393"/>
        <end position="415"/>
    </location>
</feature>
<evidence type="ECO:0000256" key="4">
    <source>
        <dbReference type="ARBA" id="ARBA00011967"/>
    </source>
</evidence>
<feature type="transmembrane region" description="Helical" evidence="14">
    <location>
        <begin position="427"/>
        <end position="449"/>
    </location>
</feature>
<evidence type="ECO:0000256" key="13">
    <source>
        <dbReference type="ARBA" id="ARBA00048064"/>
    </source>
</evidence>